<keyword evidence="2" id="KW-1185">Reference proteome</keyword>
<accession>A0A9X9M6T2</accession>
<sequence length="79" mass="8912">EEVVTELQVPPGTCAQDIQYGLQSQHVALALGGAVRLLRASSLIQQQLMKEHGLWKTEKWSILFLQRQKEIQQIAGLLF</sequence>
<evidence type="ECO:0000313" key="1">
    <source>
        <dbReference type="EMBL" id="VCX38142.1"/>
    </source>
</evidence>
<dbReference type="EMBL" id="CYRY02043609">
    <property type="protein sequence ID" value="VCX38142.1"/>
    <property type="molecule type" value="Genomic_DNA"/>
</dbReference>
<gene>
    <name evidence="1" type="ORF">BN2614_LOCUS2</name>
</gene>
<comment type="caution">
    <text evidence="1">The sequence shown here is derived from an EMBL/GenBank/DDBJ whole genome shotgun (WGS) entry which is preliminary data.</text>
</comment>
<dbReference type="AlphaFoldDB" id="A0A9X9M6T2"/>
<reference evidence="1 2" key="1">
    <citation type="submission" date="2018-10" db="EMBL/GenBank/DDBJ databases">
        <authorList>
            <person name="Ekblom R."/>
            <person name="Jareborg N."/>
        </authorList>
    </citation>
    <scope>NUCLEOTIDE SEQUENCE [LARGE SCALE GENOMIC DNA]</scope>
    <source>
        <tissue evidence="1">Muscle</tissue>
    </source>
</reference>
<dbReference type="Proteomes" id="UP000269945">
    <property type="component" value="Unassembled WGS sequence"/>
</dbReference>
<organism evidence="1 2">
    <name type="scientific">Gulo gulo</name>
    <name type="common">Wolverine</name>
    <name type="synonym">Gluton</name>
    <dbReference type="NCBI Taxonomy" id="48420"/>
    <lineage>
        <taxon>Eukaryota</taxon>
        <taxon>Metazoa</taxon>
        <taxon>Chordata</taxon>
        <taxon>Craniata</taxon>
        <taxon>Vertebrata</taxon>
        <taxon>Euteleostomi</taxon>
        <taxon>Mammalia</taxon>
        <taxon>Eutheria</taxon>
        <taxon>Laurasiatheria</taxon>
        <taxon>Carnivora</taxon>
        <taxon>Caniformia</taxon>
        <taxon>Musteloidea</taxon>
        <taxon>Mustelidae</taxon>
        <taxon>Guloninae</taxon>
        <taxon>Gulo</taxon>
    </lineage>
</organism>
<name>A0A9X9M6T2_GULGU</name>
<protein>
    <submittedName>
        <fullName evidence="1">Uncharacterized protein</fullName>
    </submittedName>
</protein>
<evidence type="ECO:0000313" key="2">
    <source>
        <dbReference type="Proteomes" id="UP000269945"/>
    </source>
</evidence>
<proteinExistence type="predicted"/>
<feature type="non-terminal residue" evidence="1">
    <location>
        <position position="1"/>
    </location>
</feature>